<dbReference type="NCBIfam" id="TIGR01777">
    <property type="entry name" value="yfcH"/>
    <property type="match status" value="1"/>
</dbReference>
<evidence type="ECO:0000259" key="3">
    <source>
        <dbReference type="Pfam" id="PF08338"/>
    </source>
</evidence>
<feature type="domain" description="DUF1731" evidence="3">
    <location>
        <begin position="254"/>
        <end position="300"/>
    </location>
</feature>
<comment type="caution">
    <text evidence="4">The sequence shown here is derived from an EMBL/GenBank/DDBJ whole genome shotgun (WGS) entry which is preliminary data.</text>
</comment>
<dbReference type="Proteomes" id="UP000286990">
    <property type="component" value="Unassembled WGS sequence"/>
</dbReference>
<dbReference type="PANTHER" id="PTHR11092:SF0">
    <property type="entry name" value="EPIMERASE FAMILY PROTEIN SDR39U1"/>
    <property type="match status" value="1"/>
</dbReference>
<dbReference type="OrthoDB" id="9801773at2"/>
<gene>
    <name evidence="4" type="ORF">DZC72_00355</name>
</gene>
<protein>
    <submittedName>
        <fullName evidence="4">TIGR01777 family protein</fullName>
    </submittedName>
</protein>
<dbReference type="EMBL" id="QUSX01000001">
    <property type="protein sequence ID" value="RRQ49122.1"/>
    <property type="molecule type" value="Genomic_DNA"/>
</dbReference>
<dbReference type="Pfam" id="PF08338">
    <property type="entry name" value="DUF1731"/>
    <property type="match status" value="1"/>
</dbReference>
<dbReference type="InterPro" id="IPR013549">
    <property type="entry name" value="DUF1731"/>
</dbReference>
<proteinExistence type="inferred from homology"/>
<name>A0A426RJI8_9FLAO</name>
<evidence type="ECO:0000259" key="2">
    <source>
        <dbReference type="Pfam" id="PF01370"/>
    </source>
</evidence>
<evidence type="ECO:0000256" key="1">
    <source>
        <dbReference type="ARBA" id="ARBA00009353"/>
    </source>
</evidence>
<dbReference type="InterPro" id="IPR036291">
    <property type="entry name" value="NAD(P)-bd_dom_sf"/>
</dbReference>
<dbReference type="InterPro" id="IPR001509">
    <property type="entry name" value="Epimerase_deHydtase"/>
</dbReference>
<dbReference type="PANTHER" id="PTHR11092">
    <property type="entry name" value="SUGAR NUCLEOTIDE EPIMERASE RELATED"/>
    <property type="match status" value="1"/>
</dbReference>
<accession>A0A426RJI8</accession>
<comment type="similarity">
    <text evidence="1">Belongs to the NAD(P)-dependent epimerase/dehydratase family. SDR39U1 subfamily.</text>
</comment>
<dbReference type="SUPFAM" id="SSF51735">
    <property type="entry name" value="NAD(P)-binding Rossmann-fold domains"/>
    <property type="match status" value="1"/>
</dbReference>
<feature type="domain" description="NAD-dependent epimerase/dehydratase" evidence="2">
    <location>
        <begin position="3"/>
        <end position="219"/>
    </location>
</feature>
<organism evidence="4 5">
    <name type="scientific">Maribacter algicola</name>
    <dbReference type="NCBI Taxonomy" id="2498892"/>
    <lineage>
        <taxon>Bacteria</taxon>
        <taxon>Pseudomonadati</taxon>
        <taxon>Bacteroidota</taxon>
        <taxon>Flavobacteriia</taxon>
        <taxon>Flavobacteriales</taxon>
        <taxon>Flavobacteriaceae</taxon>
        <taxon>Maribacter</taxon>
    </lineage>
</organism>
<evidence type="ECO:0000313" key="5">
    <source>
        <dbReference type="Proteomes" id="UP000286990"/>
    </source>
</evidence>
<dbReference type="InterPro" id="IPR010099">
    <property type="entry name" value="SDR39U1"/>
</dbReference>
<reference evidence="5" key="1">
    <citation type="submission" date="2018-12" db="EMBL/GenBank/DDBJ databases">
        <title>Maribacter lutimaris sp. nov., isolated from marine sediment.</title>
        <authorList>
            <person name="Kim K.K."/>
        </authorList>
    </citation>
    <scope>NUCLEOTIDE SEQUENCE [LARGE SCALE GENOMIC DNA]</scope>
    <source>
        <strain evidence="5">PoM-212</strain>
    </source>
</reference>
<dbReference type="Pfam" id="PF01370">
    <property type="entry name" value="Epimerase"/>
    <property type="match status" value="1"/>
</dbReference>
<sequence>MKILITGATGLVGKELVSQCHAKGHVVHFLTTSKNKLESRSDFKGFYWNPGNGEIDIRCFDGVSAIINLAGASISKRWTSKYKKQIMDSRIDSLATLRKALGNLPNHNITTMISASAIGIYPDSLSNYYEESEDAIDNSFLGEVVAAWEEKANEFKNLGMLVSKIRIGLVLSDRGGALPQMAKPVRYYAGAAFGSGQQWQSWIHVSDLARIFLFAMENELEGTYNGVSPNPVTNNRLIKEIARVLNRPLFLPNIPEGVMKLILGEMSYLLFASQRVSSKKIEEEGFIFEYQNICSALENIYGEKESNSKISNDISKEYAS</sequence>
<evidence type="ECO:0000313" key="4">
    <source>
        <dbReference type="EMBL" id="RRQ49122.1"/>
    </source>
</evidence>
<dbReference type="Gene3D" id="3.40.50.720">
    <property type="entry name" value="NAD(P)-binding Rossmann-like Domain"/>
    <property type="match status" value="1"/>
</dbReference>
<keyword evidence="5" id="KW-1185">Reference proteome</keyword>
<dbReference type="AlphaFoldDB" id="A0A426RJI8"/>
<dbReference type="RefSeq" id="WP_125220962.1">
    <property type="nucleotide sequence ID" value="NZ_QUSX01000001.1"/>
</dbReference>